<reference evidence="2 3" key="1">
    <citation type="journal article" date="2020" name="Phytopathology">
        <title>A high-quality genome resource of Botrytis fragariae, a new and rapidly spreading fungal pathogen causing strawberry gray mold in the U.S.A.</title>
        <authorList>
            <person name="Wu Y."/>
            <person name="Saski C.A."/>
            <person name="Schnabel G."/>
            <person name="Xiao S."/>
            <person name="Hu M."/>
        </authorList>
    </citation>
    <scope>NUCLEOTIDE SEQUENCE [LARGE SCALE GENOMIC DNA]</scope>
    <source>
        <strain evidence="2 3">BVB16</strain>
    </source>
</reference>
<feature type="region of interest" description="Disordered" evidence="1">
    <location>
        <begin position="235"/>
        <end position="257"/>
    </location>
</feature>
<feature type="region of interest" description="Disordered" evidence="1">
    <location>
        <begin position="1"/>
        <end position="204"/>
    </location>
</feature>
<feature type="compositionally biased region" description="Polar residues" evidence="1">
    <location>
        <begin position="26"/>
        <end position="39"/>
    </location>
</feature>
<keyword evidence="3" id="KW-1185">Reference proteome</keyword>
<sequence>MAAQEYYNHSPQAIPGPGILKRTAEYPTSTYHQQAQNDIAISERSAYPTPAVYNPQNYSQQQPYYPPPPPSQAMDYNSTQPPAYGYQPPPQQPHQRDGRHQYQAVEPHSYRNLPPHLRPRRSISEPPDPHYLAQHIPGYHHRGRSTSSSYSSSPERLHSRSRNRAHSHSRTRSTRSMSRSRHRQSHTHSRASTTRARNTHKDRNTFFGAFGGGLIGDLIMPGLGTLGGAILGGVGGREVSRSGRKNEKGEKPERRRIFGGKTYEEEWREGRIARGEISG</sequence>
<evidence type="ECO:0008006" key="4">
    <source>
        <dbReference type="Google" id="ProtNLM"/>
    </source>
</evidence>
<dbReference type="OrthoDB" id="3555770at2759"/>
<feature type="compositionally biased region" description="Low complexity" evidence="1">
    <location>
        <begin position="53"/>
        <end position="63"/>
    </location>
</feature>
<evidence type="ECO:0000313" key="3">
    <source>
        <dbReference type="Proteomes" id="UP000531561"/>
    </source>
</evidence>
<feature type="compositionally biased region" description="Basic residues" evidence="1">
    <location>
        <begin position="159"/>
        <end position="189"/>
    </location>
</feature>
<proteinExistence type="predicted"/>
<feature type="compositionally biased region" description="Basic and acidic residues" evidence="1">
    <location>
        <begin position="238"/>
        <end position="257"/>
    </location>
</feature>
<evidence type="ECO:0000313" key="2">
    <source>
        <dbReference type="EMBL" id="KAF5872163.1"/>
    </source>
</evidence>
<protein>
    <recommendedName>
        <fullName evidence="4">PRP38-assoc multi-domain protein</fullName>
    </recommendedName>
</protein>
<dbReference type="RefSeq" id="XP_037191109.1">
    <property type="nucleotide sequence ID" value="XM_037335899.1"/>
</dbReference>
<dbReference type="EMBL" id="JABFCT010000010">
    <property type="protein sequence ID" value="KAF5872163.1"/>
    <property type="molecule type" value="Genomic_DNA"/>
</dbReference>
<name>A0A8H6EHA0_9HELO</name>
<organism evidence="2 3">
    <name type="scientific">Botrytis fragariae</name>
    <dbReference type="NCBI Taxonomy" id="1964551"/>
    <lineage>
        <taxon>Eukaryota</taxon>
        <taxon>Fungi</taxon>
        <taxon>Dikarya</taxon>
        <taxon>Ascomycota</taxon>
        <taxon>Pezizomycotina</taxon>
        <taxon>Leotiomycetes</taxon>
        <taxon>Helotiales</taxon>
        <taxon>Sclerotiniaceae</taxon>
        <taxon>Botrytis</taxon>
    </lineage>
</organism>
<accession>A0A8H6EHA0</accession>
<comment type="caution">
    <text evidence="2">The sequence shown here is derived from an EMBL/GenBank/DDBJ whole genome shotgun (WGS) entry which is preliminary data.</text>
</comment>
<dbReference type="Proteomes" id="UP000531561">
    <property type="component" value="Unassembled WGS sequence"/>
</dbReference>
<feature type="compositionally biased region" description="Low complexity" evidence="1">
    <location>
        <begin position="145"/>
        <end position="154"/>
    </location>
</feature>
<dbReference type="AlphaFoldDB" id="A0A8H6EHA0"/>
<evidence type="ECO:0000256" key="1">
    <source>
        <dbReference type="SAM" id="MobiDB-lite"/>
    </source>
</evidence>
<gene>
    <name evidence="2" type="ORF">Bfra_005517</name>
</gene>
<dbReference type="GeneID" id="59259591"/>